<evidence type="ECO:0000313" key="2">
    <source>
        <dbReference type="EMBL" id="CAA9347690.1"/>
    </source>
</evidence>
<feature type="transmembrane region" description="Helical" evidence="1">
    <location>
        <begin position="56"/>
        <end position="78"/>
    </location>
</feature>
<keyword evidence="1" id="KW-0812">Transmembrane</keyword>
<keyword evidence="1" id="KW-0472">Membrane</keyword>
<name>A0A6J4M730_9ACTN</name>
<proteinExistence type="predicted"/>
<sequence>MHATVARRALLAFSLALAALEVADGFRLELPWMAWFYALLLLAGSAWLWRTGSRGAVVMLGVLHLLELLMLVLVFRTAEQAPPAWLWWIFVLLSLGGTGAAAWALTEQRRVVAR</sequence>
<organism evidence="2">
    <name type="scientific">uncultured Nocardioidaceae bacterium</name>
    <dbReference type="NCBI Taxonomy" id="253824"/>
    <lineage>
        <taxon>Bacteria</taxon>
        <taxon>Bacillati</taxon>
        <taxon>Actinomycetota</taxon>
        <taxon>Actinomycetes</taxon>
        <taxon>Propionibacteriales</taxon>
        <taxon>Nocardioidaceae</taxon>
        <taxon>environmental samples</taxon>
    </lineage>
</organism>
<evidence type="ECO:0000256" key="1">
    <source>
        <dbReference type="SAM" id="Phobius"/>
    </source>
</evidence>
<gene>
    <name evidence="2" type="ORF">AVDCRST_MAG29-1997</name>
</gene>
<dbReference type="EMBL" id="CADCUG010000123">
    <property type="protein sequence ID" value="CAA9347690.1"/>
    <property type="molecule type" value="Genomic_DNA"/>
</dbReference>
<reference evidence="2" key="1">
    <citation type="submission" date="2020-02" db="EMBL/GenBank/DDBJ databases">
        <authorList>
            <person name="Meier V. D."/>
        </authorList>
    </citation>
    <scope>NUCLEOTIDE SEQUENCE</scope>
    <source>
        <strain evidence="2">AVDCRST_MAG29</strain>
    </source>
</reference>
<protein>
    <submittedName>
        <fullName evidence="2">Uncharacterized protein</fullName>
    </submittedName>
</protein>
<feature type="transmembrane region" description="Helical" evidence="1">
    <location>
        <begin position="84"/>
        <end position="105"/>
    </location>
</feature>
<feature type="transmembrane region" description="Helical" evidence="1">
    <location>
        <begin position="32"/>
        <end position="49"/>
    </location>
</feature>
<dbReference type="AlphaFoldDB" id="A0A6J4M730"/>
<accession>A0A6J4M730</accession>
<keyword evidence="1" id="KW-1133">Transmembrane helix</keyword>